<keyword evidence="17 21" id="KW-0472">Membrane</keyword>
<gene>
    <name evidence="24" type="ORF">IAC73_03455</name>
</gene>
<dbReference type="AlphaFoldDB" id="A0A9D1SVQ4"/>
<dbReference type="NCBIfam" id="TIGR01511">
    <property type="entry name" value="ATPase-IB1_Cu"/>
    <property type="match status" value="1"/>
</dbReference>
<dbReference type="NCBIfam" id="TIGR00003">
    <property type="entry name" value="copper ion binding protein"/>
    <property type="match status" value="2"/>
</dbReference>
<dbReference type="InterPro" id="IPR023299">
    <property type="entry name" value="ATPase_P-typ_cyto_dom_N"/>
</dbReference>
<dbReference type="CDD" id="cd00371">
    <property type="entry name" value="HMA"/>
    <property type="match status" value="2"/>
</dbReference>
<dbReference type="NCBIfam" id="TIGR01494">
    <property type="entry name" value="ATPase_P-type"/>
    <property type="match status" value="1"/>
</dbReference>
<dbReference type="InterPro" id="IPR018303">
    <property type="entry name" value="ATPase_P-typ_P_site"/>
</dbReference>
<evidence type="ECO:0000256" key="8">
    <source>
        <dbReference type="ARBA" id="ARBA00022737"/>
    </source>
</evidence>
<evidence type="ECO:0000256" key="16">
    <source>
        <dbReference type="ARBA" id="ARBA00023065"/>
    </source>
</evidence>
<dbReference type="GO" id="GO:0005524">
    <property type="term" value="F:ATP binding"/>
    <property type="evidence" value="ECO:0007669"/>
    <property type="project" value="UniProtKB-UniRule"/>
</dbReference>
<evidence type="ECO:0000256" key="7">
    <source>
        <dbReference type="ARBA" id="ARBA00022723"/>
    </source>
</evidence>
<dbReference type="FunFam" id="3.30.70.100:FF:000005">
    <property type="entry name" value="Copper-exporting P-type ATPase A"/>
    <property type="match status" value="1"/>
</dbReference>
<dbReference type="PROSITE" id="PS01047">
    <property type="entry name" value="HMA_1"/>
    <property type="match status" value="2"/>
</dbReference>
<dbReference type="GO" id="GO:0043682">
    <property type="term" value="F:P-type divalent copper transporter activity"/>
    <property type="evidence" value="ECO:0007669"/>
    <property type="project" value="TreeGrafter"/>
</dbReference>
<dbReference type="Gene3D" id="3.40.1110.10">
    <property type="entry name" value="Calcium-transporting ATPase, cytoplasmic domain N"/>
    <property type="match status" value="1"/>
</dbReference>
<feature type="transmembrane region" description="Helical" evidence="21">
    <location>
        <begin position="360"/>
        <end position="382"/>
    </location>
</feature>
<sequence>MKRKFIVTGMTCSACSAHVEKAVKGTEGVRDASVNLLTGSMTAEFDEAVTDADKIIAAVVKAGYGAALDEAGEAPAKRQGNARADARVKEQKEMRTRLILSVVFLLILMYVAMGHMVGAPLPSFLTGAENAVSYALLQLILCLPILYFNRAYFINGFKRLFKLSPNMDSLIAVGSTASLLYGLFVIFRMSHALGQGDMAVVEGYMHDLYFESAGMIPALVTVGKYLEALSKRRTGDALDKLKDLAPPTAIVLVGGEEIEKDSSELVPGDIVVVKAGASVPADAVVLSGHAFVDESAVSGESVPVEKTEGSELIGGTVNRTGHLTARVTATGGDSMLAKIIKLVEDAGASKAPIASAADKIAGVFVPVVMAIALIVLIGWLAGGYPFEHAFTCAVSVLVISCPCALGLATPVAVMVGTGKGAESGVLFKSGSALEKLSEVKCVVLDKTGTVTQGTPVVCDILPRGDEEGFIAVVAGIEKLSEHPLGEAVVRYAEERGMTPREAEGYETLPGKGVTAVCDGVRYAIGNAALMADEGVPEEEYAEELARVSSEGKTPLLVAADGSYRGLIATLDELKPTSRQAVSLLRGLGLKVVMLTGDNERTAAAIAARAGIDEVYAGVLPADKERMIAELSREGGVAMVGDGINDAPALTRADVGIAIGSGSDIAVDSADVVLVKSDLLDVVTAVRLGRRTLRNIKENLFWALIYNSLCIPLAAGVLFVPFGIGLSPMIGSAAMSVSSLFVVLNALRLKLFKPTRAENECAGAVCAVGGGGEQRPAGGEDASEGEIKEQNNTPERSEEDMKTYVLGVEGMMCGHCTARVEKALRGVEGTLEVAVSLEDKTATVTGSADPAALKAAVEAADYEVVSVTEK</sequence>
<dbReference type="InterPro" id="IPR027256">
    <property type="entry name" value="P-typ_ATPase_IB"/>
</dbReference>
<comment type="subcellular location">
    <subcellularLocation>
        <location evidence="1">Cell membrane</location>
        <topology evidence="1">Multi-pass membrane protein</topology>
    </subcellularLocation>
</comment>
<evidence type="ECO:0000256" key="3">
    <source>
        <dbReference type="ARBA" id="ARBA00012517"/>
    </source>
</evidence>
<dbReference type="EC" id="7.2.2.8" evidence="3"/>
<evidence type="ECO:0000256" key="4">
    <source>
        <dbReference type="ARBA" id="ARBA00015102"/>
    </source>
</evidence>
<dbReference type="GO" id="GO:0016887">
    <property type="term" value="F:ATP hydrolysis activity"/>
    <property type="evidence" value="ECO:0007669"/>
    <property type="project" value="InterPro"/>
</dbReference>
<keyword evidence="15" id="KW-0186">Copper</keyword>
<evidence type="ECO:0000256" key="9">
    <source>
        <dbReference type="ARBA" id="ARBA00022741"/>
    </source>
</evidence>
<dbReference type="GO" id="GO:0005507">
    <property type="term" value="F:copper ion binding"/>
    <property type="evidence" value="ECO:0007669"/>
    <property type="project" value="InterPro"/>
</dbReference>
<dbReference type="SUPFAM" id="SSF81653">
    <property type="entry name" value="Calcium ATPase, transduction domain A"/>
    <property type="match status" value="1"/>
</dbReference>
<feature type="domain" description="HMA" evidence="23">
    <location>
        <begin position="801"/>
        <end position="864"/>
    </location>
</feature>
<keyword evidence="6 21" id="KW-0812">Transmembrane</keyword>
<evidence type="ECO:0000313" key="24">
    <source>
        <dbReference type="EMBL" id="HIU98882.1"/>
    </source>
</evidence>
<evidence type="ECO:0000256" key="10">
    <source>
        <dbReference type="ARBA" id="ARBA00022796"/>
    </source>
</evidence>
<feature type="region of interest" description="Disordered" evidence="22">
    <location>
        <begin position="771"/>
        <end position="798"/>
    </location>
</feature>
<evidence type="ECO:0000256" key="17">
    <source>
        <dbReference type="ARBA" id="ARBA00023136"/>
    </source>
</evidence>
<dbReference type="InterPro" id="IPR006122">
    <property type="entry name" value="HMA_Cu_ion-bd"/>
</dbReference>
<dbReference type="InterPro" id="IPR001757">
    <property type="entry name" value="P_typ_ATPase"/>
</dbReference>
<keyword evidence="12" id="KW-0460">Magnesium</keyword>
<evidence type="ECO:0000256" key="6">
    <source>
        <dbReference type="ARBA" id="ARBA00022692"/>
    </source>
</evidence>
<keyword evidence="5" id="KW-0813">Transport</keyword>
<dbReference type="FunFam" id="2.70.150.10:FF:000002">
    <property type="entry name" value="Copper-transporting ATPase 1, putative"/>
    <property type="match status" value="1"/>
</dbReference>
<feature type="transmembrane region" description="Helical" evidence="21">
    <location>
        <begin position="131"/>
        <end position="149"/>
    </location>
</feature>
<dbReference type="PROSITE" id="PS00154">
    <property type="entry name" value="ATPASE_E1_E2"/>
    <property type="match status" value="1"/>
</dbReference>
<dbReference type="NCBIfam" id="TIGR01525">
    <property type="entry name" value="ATPase-IB_hvy"/>
    <property type="match status" value="1"/>
</dbReference>
<dbReference type="GO" id="GO:0055070">
    <property type="term" value="P:copper ion homeostasis"/>
    <property type="evidence" value="ECO:0007669"/>
    <property type="project" value="TreeGrafter"/>
</dbReference>
<dbReference type="InterPro" id="IPR044492">
    <property type="entry name" value="P_typ_ATPase_HD_dom"/>
</dbReference>
<dbReference type="Gene3D" id="3.30.70.100">
    <property type="match status" value="2"/>
</dbReference>
<dbReference type="GO" id="GO:0140581">
    <property type="term" value="F:P-type monovalent copper transporter activity"/>
    <property type="evidence" value="ECO:0007669"/>
    <property type="project" value="UniProtKB-EC"/>
</dbReference>
<dbReference type="InterPro" id="IPR036163">
    <property type="entry name" value="HMA_dom_sf"/>
</dbReference>
<dbReference type="Gene3D" id="2.70.150.10">
    <property type="entry name" value="Calcium-transporting ATPase, cytoplasmic transduction domain A"/>
    <property type="match status" value="1"/>
</dbReference>
<dbReference type="CDD" id="cd02094">
    <property type="entry name" value="P-type_ATPase_Cu-like"/>
    <property type="match status" value="1"/>
</dbReference>
<evidence type="ECO:0000256" key="19">
    <source>
        <dbReference type="ARBA" id="ARBA00033239"/>
    </source>
</evidence>
<dbReference type="PANTHER" id="PTHR43520">
    <property type="entry name" value="ATP7, ISOFORM B"/>
    <property type="match status" value="1"/>
</dbReference>
<dbReference type="InterPro" id="IPR036412">
    <property type="entry name" value="HAD-like_sf"/>
</dbReference>
<dbReference type="PRINTS" id="PR00120">
    <property type="entry name" value="HATPASE"/>
</dbReference>
<evidence type="ECO:0000256" key="1">
    <source>
        <dbReference type="ARBA" id="ARBA00004651"/>
    </source>
</evidence>
<feature type="transmembrane region" description="Helical" evidence="21">
    <location>
        <begin position="699"/>
        <end position="723"/>
    </location>
</feature>
<dbReference type="InterPro" id="IPR008250">
    <property type="entry name" value="ATPase_P-typ_transduc_dom_A_sf"/>
</dbReference>
<evidence type="ECO:0000256" key="15">
    <source>
        <dbReference type="ARBA" id="ARBA00023008"/>
    </source>
</evidence>
<dbReference type="InterPro" id="IPR059000">
    <property type="entry name" value="ATPase_P-type_domA"/>
</dbReference>
<protein>
    <recommendedName>
        <fullName evidence="4">Copper-exporting P-type ATPase</fullName>
        <ecNumber evidence="3">7.2.2.8</ecNumber>
    </recommendedName>
    <alternativeName>
        <fullName evidence="18">Copper-exporting P-type ATPase A</fullName>
    </alternativeName>
    <alternativeName>
        <fullName evidence="19">Cu(+)-exporting ATPase</fullName>
    </alternativeName>
</protein>
<comment type="catalytic activity">
    <reaction evidence="20">
        <text>Cu(+)(in) + ATP + H2O = Cu(+)(out) + ADP + phosphate + H(+)</text>
        <dbReference type="Rhea" id="RHEA:25792"/>
        <dbReference type="ChEBI" id="CHEBI:15377"/>
        <dbReference type="ChEBI" id="CHEBI:15378"/>
        <dbReference type="ChEBI" id="CHEBI:30616"/>
        <dbReference type="ChEBI" id="CHEBI:43474"/>
        <dbReference type="ChEBI" id="CHEBI:49552"/>
        <dbReference type="ChEBI" id="CHEBI:456216"/>
        <dbReference type="EC" id="7.2.2.8"/>
    </reaction>
</comment>
<reference evidence="24" key="2">
    <citation type="journal article" date="2021" name="PeerJ">
        <title>Extensive microbial diversity within the chicken gut microbiome revealed by metagenomics and culture.</title>
        <authorList>
            <person name="Gilroy R."/>
            <person name="Ravi A."/>
            <person name="Getino M."/>
            <person name="Pursley I."/>
            <person name="Horton D.L."/>
            <person name="Alikhan N.F."/>
            <person name="Baker D."/>
            <person name="Gharbi K."/>
            <person name="Hall N."/>
            <person name="Watson M."/>
            <person name="Adriaenssens E.M."/>
            <person name="Foster-Nyarko E."/>
            <person name="Jarju S."/>
            <person name="Secka A."/>
            <person name="Antonio M."/>
            <person name="Oren A."/>
            <person name="Chaudhuri R.R."/>
            <person name="La Ragione R."/>
            <person name="Hildebrand F."/>
            <person name="Pallen M.J."/>
        </authorList>
    </citation>
    <scope>NUCLEOTIDE SEQUENCE</scope>
    <source>
        <strain evidence="24">10406</strain>
    </source>
</reference>
<organism evidence="24 25">
    <name type="scientific">Candidatus Limadaptatus stercoripullorum</name>
    <dbReference type="NCBI Taxonomy" id="2840846"/>
    <lineage>
        <taxon>Bacteria</taxon>
        <taxon>Bacillati</taxon>
        <taxon>Bacillota</taxon>
        <taxon>Clostridia</taxon>
        <taxon>Eubacteriales</taxon>
        <taxon>Candidatus Limadaptatus</taxon>
    </lineage>
</organism>
<dbReference type="SUPFAM" id="SSF55008">
    <property type="entry name" value="HMA, heavy metal-associated domain"/>
    <property type="match status" value="2"/>
</dbReference>
<dbReference type="SUPFAM" id="SSF81665">
    <property type="entry name" value="Calcium ATPase, transmembrane domain M"/>
    <property type="match status" value="1"/>
</dbReference>
<evidence type="ECO:0000256" key="11">
    <source>
        <dbReference type="ARBA" id="ARBA00022840"/>
    </source>
</evidence>
<dbReference type="InterPro" id="IPR017969">
    <property type="entry name" value="Heavy-metal-associated_CS"/>
</dbReference>
<dbReference type="InterPro" id="IPR023214">
    <property type="entry name" value="HAD_sf"/>
</dbReference>
<comment type="caution">
    <text evidence="24">The sequence shown here is derived from an EMBL/GenBank/DDBJ whole genome shotgun (WGS) entry which is preliminary data.</text>
</comment>
<keyword evidence="14 21" id="KW-1133">Transmembrane helix</keyword>
<feature type="transmembrane region" description="Helical" evidence="21">
    <location>
        <begin position="388"/>
        <end position="413"/>
    </location>
</feature>
<dbReference type="PROSITE" id="PS50846">
    <property type="entry name" value="HMA_2"/>
    <property type="match status" value="2"/>
</dbReference>
<keyword evidence="11 21" id="KW-0067">ATP-binding</keyword>
<dbReference type="GO" id="GO:0005886">
    <property type="term" value="C:plasma membrane"/>
    <property type="evidence" value="ECO:0007669"/>
    <property type="project" value="UniProtKB-SubCell"/>
</dbReference>
<evidence type="ECO:0000256" key="2">
    <source>
        <dbReference type="ARBA" id="ARBA00006024"/>
    </source>
</evidence>
<proteinExistence type="inferred from homology"/>
<evidence type="ECO:0000256" key="13">
    <source>
        <dbReference type="ARBA" id="ARBA00022967"/>
    </source>
</evidence>
<evidence type="ECO:0000256" key="21">
    <source>
        <dbReference type="RuleBase" id="RU362081"/>
    </source>
</evidence>
<keyword evidence="8" id="KW-0677">Repeat</keyword>
<keyword evidence="21" id="KW-1003">Cell membrane</keyword>
<feature type="transmembrane region" description="Helical" evidence="21">
    <location>
        <begin position="208"/>
        <end position="226"/>
    </location>
</feature>
<dbReference type="EMBL" id="DVOE01000050">
    <property type="protein sequence ID" value="HIU98882.1"/>
    <property type="molecule type" value="Genomic_DNA"/>
</dbReference>
<dbReference type="SFLD" id="SFLDS00003">
    <property type="entry name" value="Haloacid_Dehalogenase"/>
    <property type="match status" value="1"/>
</dbReference>
<dbReference type="SUPFAM" id="SSF56784">
    <property type="entry name" value="HAD-like"/>
    <property type="match status" value="1"/>
</dbReference>
<dbReference type="InterPro" id="IPR006121">
    <property type="entry name" value="HMA_dom"/>
</dbReference>
<keyword evidence="9 21" id="KW-0547">Nucleotide-binding</keyword>
<evidence type="ECO:0000313" key="25">
    <source>
        <dbReference type="Proteomes" id="UP000886857"/>
    </source>
</evidence>
<dbReference type="PANTHER" id="PTHR43520:SF8">
    <property type="entry name" value="P-TYPE CU(+) TRANSPORTER"/>
    <property type="match status" value="1"/>
</dbReference>
<name>A0A9D1SVQ4_9FIRM</name>
<keyword evidence="10" id="KW-0187">Copper transport</keyword>
<feature type="transmembrane region" description="Helical" evidence="21">
    <location>
        <begin position="729"/>
        <end position="746"/>
    </location>
</feature>
<evidence type="ECO:0000259" key="23">
    <source>
        <dbReference type="PROSITE" id="PS50846"/>
    </source>
</evidence>
<evidence type="ECO:0000256" key="14">
    <source>
        <dbReference type="ARBA" id="ARBA00022989"/>
    </source>
</evidence>
<dbReference type="Proteomes" id="UP000886857">
    <property type="component" value="Unassembled WGS sequence"/>
</dbReference>
<reference evidence="24" key="1">
    <citation type="submission" date="2020-10" db="EMBL/GenBank/DDBJ databases">
        <authorList>
            <person name="Gilroy R."/>
        </authorList>
    </citation>
    <scope>NUCLEOTIDE SEQUENCE</scope>
    <source>
        <strain evidence="24">10406</strain>
    </source>
</reference>
<keyword evidence="13" id="KW-1278">Translocase</keyword>
<dbReference type="Pfam" id="PF00122">
    <property type="entry name" value="E1-E2_ATPase"/>
    <property type="match status" value="1"/>
</dbReference>
<evidence type="ECO:0000256" key="5">
    <source>
        <dbReference type="ARBA" id="ARBA00022448"/>
    </source>
</evidence>
<feature type="transmembrane region" description="Helical" evidence="21">
    <location>
        <begin position="98"/>
        <end position="119"/>
    </location>
</feature>
<evidence type="ECO:0000256" key="20">
    <source>
        <dbReference type="ARBA" id="ARBA00049289"/>
    </source>
</evidence>
<comment type="similarity">
    <text evidence="2 21">Belongs to the cation transport ATPase (P-type) (TC 3.A.3) family. Type IB subfamily.</text>
</comment>
<feature type="domain" description="HMA" evidence="23">
    <location>
        <begin position="1"/>
        <end position="67"/>
    </location>
</feature>
<evidence type="ECO:0000256" key="18">
    <source>
        <dbReference type="ARBA" id="ARBA00029719"/>
    </source>
</evidence>
<dbReference type="Pfam" id="PF00702">
    <property type="entry name" value="Hydrolase"/>
    <property type="match status" value="1"/>
</dbReference>
<keyword evidence="16" id="KW-0406">Ion transport</keyword>
<dbReference type="SFLD" id="SFLDF00027">
    <property type="entry name" value="p-type_atpase"/>
    <property type="match status" value="1"/>
</dbReference>
<dbReference type="PRINTS" id="PR00119">
    <property type="entry name" value="CATATPASE"/>
</dbReference>
<dbReference type="Gene3D" id="3.40.50.1000">
    <property type="entry name" value="HAD superfamily/HAD-like"/>
    <property type="match status" value="1"/>
</dbReference>
<keyword evidence="7 21" id="KW-0479">Metal-binding</keyword>
<dbReference type="Pfam" id="PF00403">
    <property type="entry name" value="HMA"/>
    <property type="match status" value="2"/>
</dbReference>
<accession>A0A9D1SVQ4</accession>
<dbReference type="SFLD" id="SFLDG00002">
    <property type="entry name" value="C1.7:_P-type_atpase_like"/>
    <property type="match status" value="1"/>
</dbReference>
<feature type="compositionally biased region" description="Basic and acidic residues" evidence="22">
    <location>
        <begin position="784"/>
        <end position="798"/>
    </location>
</feature>
<dbReference type="InterPro" id="IPR023298">
    <property type="entry name" value="ATPase_P-typ_TM_dom_sf"/>
</dbReference>
<feature type="transmembrane region" description="Helical" evidence="21">
    <location>
        <begin position="170"/>
        <end position="188"/>
    </location>
</feature>
<evidence type="ECO:0000256" key="22">
    <source>
        <dbReference type="SAM" id="MobiDB-lite"/>
    </source>
</evidence>
<evidence type="ECO:0000256" key="12">
    <source>
        <dbReference type="ARBA" id="ARBA00022842"/>
    </source>
</evidence>